<dbReference type="Proteomes" id="UP000011721">
    <property type="component" value="Chromosome"/>
</dbReference>
<dbReference type="AlphaFoldDB" id="M1PBF1"/>
<dbReference type="Pfam" id="PF13469">
    <property type="entry name" value="Sulfotransfer_3"/>
    <property type="match status" value="1"/>
</dbReference>
<evidence type="ECO:0000313" key="2">
    <source>
        <dbReference type="Proteomes" id="UP000011721"/>
    </source>
</evidence>
<reference evidence="2" key="1">
    <citation type="journal article" date="2013" name="Stand. Genomic Sci.">
        <title>Complete genome sequence of Desulfocapsa sulfexigens, a marine deltaproteobacterium specialized in disproportionating inorganic sulfur compounds.</title>
        <authorList>
            <person name="Finster K.W."/>
            <person name="Kjeldsen K.U."/>
            <person name="Kube M."/>
            <person name="Reinhardt R."/>
            <person name="Mussmann M."/>
            <person name="Amann R."/>
            <person name="Schreiber L."/>
        </authorList>
    </citation>
    <scope>NUCLEOTIDE SEQUENCE [LARGE SCALE GENOMIC DNA]</scope>
    <source>
        <strain evidence="2">DSM 10523 / SB164P1</strain>
    </source>
</reference>
<dbReference type="HOGENOM" id="CLU_072542_0_0_7"/>
<protein>
    <recommendedName>
        <fullName evidence="3">Sulfotransferase family protein</fullName>
    </recommendedName>
</protein>
<dbReference type="EMBL" id="CP003985">
    <property type="protein sequence ID" value="AGF78957.1"/>
    <property type="molecule type" value="Genomic_DNA"/>
</dbReference>
<dbReference type="KEGG" id="dsf:UWK_02418"/>
<dbReference type="OrthoDB" id="9800698at2"/>
<keyword evidence="2" id="KW-1185">Reference proteome</keyword>
<evidence type="ECO:0000313" key="1">
    <source>
        <dbReference type="EMBL" id="AGF78957.1"/>
    </source>
</evidence>
<dbReference type="eggNOG" id="ENOG502Z83U">
    <property type="taxonomic scope" value="Bacteria"/>
</dbReference>
<dbReference type="SUPFAM" id="SSF52540">
    <property type="entry name" value="P-loop containing nucleoside triphosphate hydrolases"/>
    <property type="match status" value="1"/>
</dbReference>
<accession>M1PBF1</accession>
<sequence>MDSQNKNRTEIYRKDRSAENLFEIMNKALISTEKEFIEGFDVPIHPVIFIVGAQRSGTTLLMQLMTQYFALSYPNNFIARYWDVPFVGAMLYKSLSKDIVVEKPNLNSDLGYTQGIEGPHEFGYFWRKWLPWESWEEKNDSQMDYTVFKKQLAAWESINNTPIIFKNLIQVDFNILTIKEILPNAVFIFLERDLVYNVQSTYQSRLRLFGDDREWFGVKPPRFHEYQKLPVLEQIACQIIDTNHAIREQLDKGGDCDAVTVSYENLILNPKAELDRIGKKLHLELKDNVDCFEAEVTSGNSVKVDRAIFEKIEKICKKMKR</sequence>
<organism evidence="1 2">
    <name type="scientific">Desulfocapsa sulfexigens (strain DSM 10523 / SB164P1)</name>
    <dbReference type="NCBI Taxonomy" id="1167006"/>
    <lineage>
        <taxon>Bacteria</taxon>
        <taxon>Pseudomonadati</taxon>
        <taxon>Thermodesulfobacteriota</taxon>
        <taxon>Desulfobulbia</taxon>
        <taxon>Desulfobulbales</taxon>
        <taxon>Desulfocapsaceae</taxon>
        <taxon>Desulfocapsa</taxon>
    </lineage>
</organism>
<proteinExistence type="predicted"/>
<dbReference type="Gene3D" id="3.40.50.300">
    <property type="entry name" value="P-loop containing nucleotide triphosphate hydrolases"/>
    <property type="match status" value="1"/>
</dbReference>
<dbReference type="RefSeq" id="WP_015404645.1">
    <property type="nucleotide sequence ID" value="NC_020304.1"/>
</dbReference>
<name>M1PBF1_DESSD</name>
<gene>
    <name evidence="1" type="ordered locus">UWK_02418</name>
</gene>
<dbReference type="STRING" id="1167006.UWK_02418"/>
<evidence type="ECO:0008006" key="3">
    <source>
        <dbReference type="Google" id="ProtNLM"/>
    </source>
</evidence>
<dbReference type="InterPro" id="IPR027417">
    <property type="entry name" value="P-loop_NTPase"/>
</dbReference>